<name>A0A843B9K4_9BURK</name>
<accession>A0A843B9K4</accession>
<keyword evidence="3" id="KW-1185">Reference proteome</keyword>
<gene>
    <name evidence="2" type="ORF">HF327_017960</name>
</gene>
<dbReference type="InterPro" id="IPR036465">
    <property type="entry name" value="vWFA_dom_sf"/>
</dbReference>
<evidence type="ECO:0000313" key="3">
    <source>
        <dbReference type="Proteomes" id="UP000530032"/>
    </source>
</evidence>
<dbReference type="EMBL" id="JABBCQ020000018">
    <property type="protein sequence ID" value="MBI1626375.1"/>
    <property type="molecule type" value="Genomic_DNA"/>
</dbReference>
<reference evidence="2" key="1">
    <citation type="submission" date="2020-12" db="EMBL/GenBank/DDBJ databases">
        <title>Comamonas sp. nov., isolated from stream water.</title>
        <authorList>
            <person name="Park K.-H."/>
        </authorList>
    </citation>
    <scope>NUCLEOTIDE SEQUENCE</scope>
    <source>
        <strain evidence="2">EJ-4</strain>
    </source>
</reference>
<evidence type="ECO:0000259" key="1">
    <source>
        <dbReference type="Pfam" id="PF13519"/>
    </source>
</evidence>
<evidence type="ECO:0000313" key="2">
    <source>
        <dbReference type="EMBL" id="MBI1626375.1"/>
    </source>
</evidence>
<organism evidence="2 3">
    <name type="scientific">Comamonas suwonensis</name>
    <dbReference type="NCBI Taxonomy" id="2606214"/>
    <lineage>
        <taxon>Bacteria</taxon>
        <taxon>Pseudomonadati</taxon>
        <taxon>Pseudomonadota</taxon>
        <taxon>Betaproteobacteria</taxon>
        <taxon>Burkholderiales</taxon>
        <taxon>Comamonadaceae</taxon>
        <taxon>Comamonas</taxon>
    </lineage>
</organism>
<dbReference type="AlphaFoldDB" id="A0A843B9K4"/>
<dbReference type="SUPFAM" id="SSF53300">
    <property type="entry name" value="vWA-like"/>
    <property type="match status" value="1"/>
</dbReference>
<dbReference type="InterPro" id="IPR002035">
    <property type="entry name" value="VWF_A"/>
</dbReference>
<protein>
    <submittedName>
        <fullName evidence="2">VWA domain-containing protein</fullName>
    </submittedName>
</protein>
<dbReference type="Pfam" id="PF13519">
    <property type="entry name" value="VWA_2"/>
    <property type="match status" value="1"/>
</dbReference>
<dbReference type="RefSeq" id="WP_198461699.1">
    <property type="nucleotide sequence ID" value="NZ_JABBCQ020000018.1"/>
</dbReference>
<dbReference type="Proteomes" id="UP000530032">
    <property type="component" value="Unassembled WGS sequence"/>
</dbReference>
<comment type="caution">
    <text evidence="2">The sequence shown here is derived from an EMBL/GenBank/DDBJ whole genome shotgun (WGS) entry which is preliminary data.</text>
</comment>
<sequence length="170" mass="18491">MAAEHFRYRRHGAGSAVVHLVLLDMSASMLRAGKLASAKGCLLALMQQAYRDREHVGVISFGGQGAYWLARPGKAQAFNDSWIAPLGGSGGTPLESGLQLLAPAIQKADRLTHVWLLTDGRFAQLPEKPQGMDRCTIVDLELDGLRLQRCQALAEHWQAQCISLDEVSDA</sequence>
<proteinExistence type="predicted"/>
<feature type="domain" description="VWFA" evidence="1">
    <location>
        <begin position="20"/>
        <end position="120"/>
    </location>
</feature>
<dbReference type="Gene3D" id="3.40.50.410">
    <property type="entry name" value="von Willebrand factor, type A domain"/>
    <property type="match status" value="1"/>
</dbReference>